<evidence type="ECO:0000313" key="5">
    <source>
        <dbReference type="EMBL" id="UTR81138.1"/>
    </source>
</evidence>
<keyword evidence="6" id="KW-1185">Reference proteome</keyword>
<dbReference type="Pfam" id="PF00497">
    <property type="entry name" value="SBP_bac_3"/>
    <property type="match status" value="1"/>
</dbReference>
<dbReference type="CDD" id="cd01004">
    <property type="entry name" value="PBP2_MidA_like"/>
    <property type="match status" value="1"/>
</dbReference>
<feature type="chain" id="PRO_5047312135" evidence="3">
    <location>
        <begin position="22"/>
        <end position="324"/>
    </location>
</feature>
<dbReference type="SMART" id="SM00062">
    <property type="entry name" value="PBPb"/>
    <property type="match status" value="1"/>
</dbReference>
<dbReference type="RefSeq" id="WP_255239560.1">
    <property type="nucleotide sequence ID" value="NZ_CP101397.1"/>
</dbReference>
<sequence length="324" mass="34602">MSVRRSITLAIATLTATVLLTACGNPDASTDVAASKDKKDTGINTSPDQDRLRGKKVDAIAGLVPEEIRKRGTLKVGASADAVPPLGFYATDDKTRIGSEIDIATLVADTLGLKPEFEQVSWENLFVGLDSSKFDAVLSNVTVTEERKEKYDFATYRLDNIAFEAKKGSGWKVNGPADVAGKTISVSSGTNQEKILVEWSEENVRAGRKPVEIKYFQKENDYYLPLQSGRIDAHLGPSPSAAYHVATAGQSEIAGQISGAGGDLQGKIAATTKKDSGLVKAYAAAIDHIIEDGSYGKVLERWGLTGEAVEKSEINPPSLPKTKS</sequence>
<dbReference type="SUPFAM" id="SSF53850">
    <property type="entry name" value="Periplasmic binding protein-like II"/>
    <property type="match status" value="1"/>
</dbReference>
<proteinExistence type="predicted"/>
<evidence type="ECO:0000256" key="2">
    <source>
        <dbReference type="SAM" id="MobiDB-lite"/>
    </source>
</evidence>
<feature type="signal peptide" evidence="3">
    <location>
        <begin position="1"/>
        <end position="21"/>
    </location>
</feature>
<name>A0ABY5FBL8_9ACTN</name>
<dbReference type="PROSITE" id="PS51257">
    <property type="entry name" value="PROKAR_LIPOPROTEIN"/>
    <property type="match status" value="1"/>
</dbReference>
<evidence type="ECO:0000313" key="6">
    <source>
        <dbReference type="Proteomes" id="UP001058236"/>
    </source>
</evidence>
<dbReference type="PANTHER" id="PTHR35936:SF17">
    <property type="entry name" value="ARGININE-BINDING EXTRACELLULAR PROTEIN ARTP"/>
    <property type="match status" value="1"/>
</dbReference>
<evidence type="ECO:0000256" key="1">
    <source>
        <dbReference type="ARBA" id="ARBA00022729"/>
    </source>
</evidence>
<evidence type="ECO:0000256" key="3">
    <source>
        <dbReference type="SAM" id="SignalP"/>
    </source>
</evidence>
<organism evidence="5 6">
    <name type="scientific">Streptomyces cavourensis</name>
    <dbReference type="NCBI Taxonomy" id="67258"/>
    <lineage>
        <taxon>Bacteria</taxon>
        <taxon>Bacillati</taxon>
        <taxon>Actinomycetota</taxon>
        <taxon>Actinomycetes</taxon>
        <taxon>Kitasatosporales</taxon>
        <taxon>Streptomycetaceae</taxon>
        <taxon>Streptomyces</taxon>
    </lineage>
</organism>
<dbReference type="Gene3D" id="3.40.190.10">
    <property type="entry name" value="Periplasmic binding protein-like II"/>
    <property type="match status" value="2"/>
</dbReference>
<evidence type="ECO:0000259" key="4">
    <source>
        <dbReference type="SMART" id="SM00062"/>
    </source>
</evidence>
<gene>
    <name evidence="5" type="ORF">NLU04_23015</name>
</gene>
<accession>A0ABY5FBL8</accession>
<reference evidence="5" key="1">
    <citation type="submission" date="2022-07" db="EMBL/GenBank/DDBJ databases">
        <title>Genomic of Streptomyces cavourensis F2.</title>
        <authorList>
            <person name="Hu S."/>
            <person name="Liang W."/>
        </authorList>
    </citation>
    <scope>NUCLEOTIDE SEQUENCE</scope>
    <source>
        <strain evidence="5">F2</strain>
    </source>
</reference>
<dbReference type="Proteomes" id="UP001058236">
    <property type="component" value="Chromosome"/>
</dbReference>
<dbReference type="PANTHER" id="PTHR35936">
    <property type="entry name" value="MEMBRANE-BOUND LYTIC MUREIN TRANSGLYCOSYLASE F"/>
    <property type="match status" value="1"/>
</dbReference>
<feature type="domain" description="Solute-binding protein family 3/N-terminal" evidence="4">
    <location>
        <begin position="73"/>
        <end position="306"/>
    </location>
</feature>
<dbReference type="InterPro" id="IPR001638">
    <property type="entry name" value="Solute-binding_3/MltF_N"/>
</dbReference>
<protein>
    <submittedName>
        <fullName evidence="5">ABC transporter substrate-binding protein</fullName>
    </submittedName>
</protein>
<feature type="region of interest" description="Disordered" evidence="2">
    <location>
        <begin position="30"/>
        <end position="50"/>
    </location>
</feature>
<keyword evidence="1 3" id="KW-0732">Signal</keyword>
<dbReference type="EMBL" id="CP101397">
    <property type="protein sequence ID" value="UTR81138.1"/>
    <property type="molecule type" value="Genomic_DNA"/>
</dbReference>